<evidence type="ECO:0000313" key="1">
    <source>
        <dbReference type="EMBL" id="KAB0269045.1"/>
    </source>
</evidence>
<name>A0A5N3PHB4_9HYPH</name>
<dbReference type="Proteomes" id="UP000325684">
    <property type="component" value="Unassembled WGS sequence"/>
</dbReference>
<organism evidence="1 2">
    <name type="scientific">Microvirga brassicacearum</name>
    <dbReference type="NCBI Taxonomy" id="2580413"/>
    <lineage>
        <taxon>Bacteria</taxon>
        <taxon>Pseudomonadati</taxon>
        <taxon>Pseudomonadota</taxon>
        <taxon>Alphaproteobacteria</taxon>
        <taxon>Hyphomicrobiales</taxon>
        <taxon>Methylobacteriaceae</taxon>
        <taxon>Microvirga</taxon>
    </lineage>
</organism>
<evidence type="ECO:0000313" key="2">
    <source>
        <dbReference type="Proteomes" id="UP000325684"/>
    </source>
</evidence>
<dbReference type="EMBL" id="VCMV01000003">
    <property type="protein sequence ID" value="KAB0269045.1"/>
    <property type="molecule type" value="Genomic_DNA"/>
</dbReference>
<protein>
    <submittedName>
        <fullName evidence="1">Uncharacterized protein</fullName>
    </submittedName>
</protein>
<gene>
    <name evidence="1" type="ORF">FEZ63_02755</name>
</gene>
<accession>A0A5N3PHB4</accession>
<reference evidence="1 2" key="1">
    <citation type="journal article" date="2019" name="Microorganisms">
        <title>Genome Insights into the Novel Species Microvirga brassicacearum, a Rapeseed Endophyte with Biotechnological Potential.</title>
        <authorList>
            <person name="Jimenez-Gomez A."/>
            <person name="Saati-Santamaria Z."/>
            <person name="Igual J.M."/>
            <person name="Rivas R."/>
            <person name="Mateos P.F."/>
            <person name="Garcia-Fraile P."/>
        </authorList>
    </citation>
    <scope>NUCLEOTIDE SEQUENCE [LARGE SCALE GENOMIC DNA]</scope>
    <source>
        <strain evidence="1 2">CDVBN77</strain>
    </source>
</reference>
<sequence>MPKFVTTRDLEFMFQGLHHCRVKAGTPVRWQSGGTGGYVVEPAHVELPPTQARGRGTLWAHDTHYHFIWIESDAVAEAEG</sequence>
<comment type="caution">
    <text evidence="1">The sequence shown here is derived from an EMBL/GenBank/DDBJ whole genome shotgun (WGS) entry which is preliminary data.</text>
</comment>
<dbReference type="RefSeq" id="WP_150942102.1">
    <property type="nucleotide sequence ID" value="NZ_VCMV01000003.1"/>
</dbReference>
<dbReference type="OrthoDB" id="9891462at2"/>
<keyword evidence="2" id="KW-1185">Reference proteome</keyword>
<proteinExistence type="predicted"/>
<dbReference type="AlphaFoldDB" id="A0A5N3PHB4"/>